<sequence length="514" mass="55623">MSTAAATAAPPPTVAPPRGGRFDDFSDKLSPMLVKELRQGLRARTFVVVFLSLQALLAVVLLGAVGANSPEKAGQVVSSVIFLFFSLAVLVVQPLRGIGALHNEIKGNTIDLMVLTRLGAWRIVLGKWVAIVSQSALLLTAIAPYLILRYFFGRMNLFAELLLLVLVFLGSAVFTAVTVGLSAIGPIIIRGLFPLGMGLLLIFGIFGIVFDDGLNEMIDFCTLQDKDEVWGLLAALLCGTYLAWTCLALGASMIAPMAENHSTSRRLMALATVVLTGILAWAADFQREQATVMLVLFCVPALSIALTESFQLLPPICRPFLRFGALGKVAGRVLYPGWPSGVMFTTLLLALGAFVVLVITPNSHYSAYHMDAQTSITILVFTGTLLLSAVFLRLLSSKVRQPFTFLILVVVALCVLTIGLGMIADKTENDEFLWLFCWLPPVKFLITDMIRSEYYAAIHSSGGSYASPDLSPVLVTGLITNGIYLLTLLTFAFRQFPAIARVEEEAENKPETSP</sequence>
<name>A0ABT3G7B0_9BACT</name>
<feature type="transmembrane region" description="Helical" evidence="2">
    <location>
        <begin position="333"/>
        <end position="360"/>
    </location>
</feature>
<feature type="transmembrane region" description="Helical" evidence="2">
    <location>
        <begin position="158"/>
        <end position="184"/>
    </location>
</feature>
<feature type="transmembrane region" description="Helical" evidence="2">
    <location>
        <begin position="289"/>
        <end position="313"/>
    </location>
</feature>
<gene>
    <name evidence="3" type="ORF">OJ996_17385</name>
</gene>
<keyword evidence="2" id="KW-0472">Membrane</keyword>
<feature type="transmembrane region" description="Helical" evidence="2">
    <location>
        <begin position="73"/>
        <end position="92"/>
    </location>
</feature>
<feature type="transmembrane region" description="Helical" evidence="2">
    <location>
        <begin position="473"/>
        <end position="493"/>
    </location>
</feature>
<keyword evidence="2" id="KW-0812">Transmembrane</keyword>
<feature type="transmembrane region" description="Helical" evidence="2">
    <location>
        <begin position="230"/>
        <end position="255"/>
    </location>
</feature>
<protein>
    <recommendedName>
        <fullName evidence="5">ABC transporter permease</fullName>
    </recommendedName>
</protein>
<dbReference type="Proteomes" id="UP001165653">
    <property type="component" value="Unassembled WGS sequence"/>
</dbReference>
<keyword evidence="2" id="KW-1133">Transmembrane helix</keyword>
<evidence type="ECO:0000256" key="2">
    <source>
        <dbReference type="SAM" id="Phobius"/>
    </source>
</evidence>
<feature type="transmembrane region" description="Helical" evidence="2">
    <location>
        <begin position="372"/>
        <end position="392"/>
    </location>
</feature>
<evidence type="ECO:0000313" key="4">
    <source>
        <dbReference type="Proteomes" id="UP001165653"/>
    </source>
</evidence>
<evidence type="ECO:0008006" key="5">
    <source>
        <dbReference type="Google" id="ProtNLM"/>
    </source>
</evidence>
<feature type="transmembrane region" description="Helical" evidence="2">
    <location>
        <begin position="128"/>
        <end position="152"/>
    </location>
</feature>
<keyword evidence="4" id="KW-1185">Reference proteome</keyword>
<feature type="transmembrane region" description="Helical" evidence="2">
    <location>
        <begin position="267"/>
        <end position="283"/>
    </location>
</feature>
<organism evidence="3 4">
    <name type="scientific">Luteolibacter rhizosphaerae</name>
    <dbReference type="NCBI Taxonomy" id="2989719"/>
    <lineage>
        <taxon>Bacteria</taxon>
        <taxon>Pseudomonadati</taxon>
        <taxon>Verrucomicrobiota</taxon>
        <taxon>Verrucomicrobiia</taxon>
        <taxon>Verrucomicrobiales</taxon>
        <taxon>Verrucomicrobiaceae</taxon>
        <taxon>Luteolibacter</taxon>
    </lineage>
</organism>
<dbReference type="RefSeq" id="WP_264514909.1">
    <property type="nucleotide sequence ID" value="NZ_JAPDDR010000009.1"/>
</dbReference>
<accession>A0ABT3G7B0</accession>
<comment type="caution">
    <text evidence="3">The sequence shown here is derived from an EMBL/GenBank/DDBJ whole genome shotgun (WGS) entry which is preliminary data.</text>
</comment>
<reference evidence="3" key="1">
    <citation type="submission" date="2022-10" db="EMBL/GenBank/DDBJ databases">
        <title>Luteolibacter sp. GHJ8, whole genome shotgun sequencing project.</title>
        <authorList>
            <person name="Zhao G."/>
            <person name="Shen L."/>
        </authorList>
    </citation>
    <scope>NUCLEOTIDE SEQUENCE</scope>
    <source>
        <strain evidence="3">GHJ8</strain>
    </source>
</reference>
<feature type="transmembrane region" description="Helical" evidence="2">
    <location>
        <begin position="191"/>
        <end position="210"/>
    </location>
</feature>
<evidence type="ECO:0000256" key="1">
    <source>
        <dbReference type="SAM" id="MobiDB-lite"/>
    </source>
</evidence>
<dbReference type="EMBL" id="JAPDDR010000009">
    <property type="protein sequence ID" value="MCW1915361.1"/>
    <property type="molecule type" value="Genomic_DNA"/>
</dbReference>
<evidence type="ECO:0000313" key="3">
    <source>
        <dbReference type="EMBL" id="MCW1915361.1"/>
    </source>
</evidence>
<proteinExistence type="predicted"/>
<feature type="region of interest" description="Disordered" evidence="1">
    <location>
        <begin position="1"/>
        <end position="21"/>
    </location>
</feature>
<feature type="transmembrane region" description="Helical" evidence="2">
    <location>
        <begin position="404"/>
        <end position="424"/>
    </location>
</feature>
<feature type="transmembrane region" description="Helical" evidence="2">
    <location>
        <begin position="45"/>
        <end position="67"/>
    </location>
</feature>